<reference evidence="2 3" key="1">
    <citation type="submission" date="2020-10" db="EMBL/GenBank/DDBJ databases">
        <title>Ca. Dormibacterota MAGs.</title>
        <authorList>
            <person name="Montgomery K."/>
        </authorList>
    </citation>
    <scope>NUCLEOTIDE SEQUENCE [LARGE SCALE GENOMIC DNA]</scope>
    <source>
        <strain evidence="2">Mitchell_Peninsula_5</strain>
    </source>
</reference>
<sequence length="136" mass="14737">MSVQTSHATLWVRDQDEALTFFEKLGFGVREDVRNGDYRWLAVASSSQPDLAIVLAVPGYPMDDETAAHVKSAVAKGMLSGIVFSTDDCFATHEDLKAKGVEFTRPAGKRPYGVDAAFRDPSGNEFRLLQTAGAPA</sequence>
<gene>
    <name evidence="2" type="ORF">JF887_03710</name>
</gene>
<comment type="caution">
    <text evidence="2">The sequence shown here is derived from an EMBL/GenBank/DDBJ whole genome shotgun (WGS) entry which is preliminary data.</text>
</comment>
<dbReference type="PANTHER" id="PTHR36437:SF2">
    <property type="entry name" value="GLYOXALASE_BLEOMYCIN RESISTANCE PROTEIN_DIOXYGENASE"/>
    <property type="match status" value="1"/>
</dbReference>
<proteinExistence type="predicted"/>
<dbReference type="PANTHER" id="PTHR36437">
    <property type="entry name" value="GLYOXALASE/BLEOMYCIN RESISTANCE PROTEIN/DIOXYGENASE"/>
    <property type="match status" value="1"/>
</dbReference>
<evidence type="ECO:0000313" key="2">
    <source>
        <dbReference type="EMBL" id="MBJ7608525.1"/>
    </source>
</evidence>
<dbReference type="InterPro" id="IPR029068">
    <property type="entry name" value="Glyas_Bleomycin-R_OHBP_Dase"/>
</dbReference>
<dbReference type="InterPro" id="IPR037523">
    <property type="entry name" value="VOC_core"/>
</dbReference>
<protein>
    <submittedName>
        <fullName evidence="2">VOC family protein</fullName>
    </submittedName>
</protein>
<name>A0A934NFF1_9BACT</name>
<dbReference type="Gene3D" id="3.10.180.10">
    <property type="entry name" value="2,3-Dihydroxybiphenyl 1,2-Dioxygenase, domain 1"/>
    <property type="match status" value="1"/>
</dbReference>
<evidence type="ECO:0000259" key="1">
    <source>
        <dbReference type="PROSITE" id="PS51819"/>
    </source>
</evidence>
<dbReference type="CDD" id="cd07263">
    <property type="entry name" value="VOC_like"/>
    <property type="match status" value="1"/>
</dbReference>
<dbReference type="Pfam" id="PF00903">
    <property type="entry name" value="Glyoxalase"/>
    <property type="match status" value="1"/>
</dbReference>
<evidence type="ECO:0000313" key="3">
    <source>
        <dbReference type="Proteomes" id="UP000614410"/>
    </source>
</evidence>
<dbReference type="SUPFAM" id="SSF54593">
    <property type="entry name" value="Glyoxalase/Bleomycin resistance protein/Dihydroxybiphenyl dioxygenase"/>
    <property type="match status" value="1"/>
</dbReference>
<dbReference type="EMBL" id="JAEKNN010000017">
    <property type="protein sequence ID" value="MBJ7608525.1"/>
    <property type="molecule type" value="Genomic_DNA"/>
</dbReference>
<dbReference type="Proteomes" id="UP000614410">
    <property type="component" value="Unassembled WGS sequence"/>
</dbReference>
<dbReference type="PROSITE" id="PS51819">
    <property type="entry name" value="VOC"/>
    <property type="match status" value="1"/>
</dbReference>
<dbReference type="InterPro" id="IPR004360">
    <property type="entry name" value="Glyas_Fos-R_dOase_dom"/>
</dbReference>
<accession>A0A934NFF1</accession>
<dbReference type="AlphaFoldDB" id="A0A934NFF1"/>
<feature type="domain" description="VOC" evidence="1">
    <location>
        <begin position="4"/>
        <end position="131"/>
    </location>
</feature>
<organism evidence="2 3">
    <name type="scientific">Candidatus Amunia macphersoniae</name>
    <dbReference type="NCBI Taxonomy" id="3127014"/>
    <lineage>
        <taxon>Bacteria</taxon>
        <taxon>Bacillati</taxon>
        <taxon>Candidatus Dormiibacterota</taxon>
        <taxon>Candidatus Dormibacteria</taxon>
        <taxon>Candidatus Aeolococcales</taxon>
        <taxon>Candidatus Aeolococcaceae</taxon>
        <taxon>Candidatus Amunia</taxon>
    </lineage>
</organism>